<evidence type="ECO:0000313" key="3">
    <source>
        <dbReference type="EMBL" id="GGZ66406.1"/>
    </source>
</evidence>
<feature type="compositionally biased region" description="Low complexity" evidence="1">
    <location>
        <begin position="1"/>
        <end position="12"/>
    </location>
</feature>
<evidence type="ECO:0000256" key="2">
    <source>
        <dbReference type="SAM" id="Phobius"/>
    </source>
</evidence>
<reference evidence="3" key="1">
    <citation type="journal article" date="2014" name="Int. J. Syst. Evol. Microbiol.">
        <title>Complete genome sequence of Corynebacterium casei LMG S-19264T (=DSM 44701T), isolated from a smear-ripened cheese.</title>
        <authorList>
            <consortium name="US DOE Joint Genome Institute (JGI-PGF)"/>
            <person name="Walter F."/>
            <person name="Albersmeier A."/>
            <person name="Kalinowski J."/>
            <person name="Ruckert C."/>
        </authorList>
    </citation>
    <scope>NUCLEOTIDE SEQUENCE</scope>
    <source>
        <strain evidence="3">JCM 4834</strain>
    </source>
</reference>
<feature type="transmembrane region" description="Helical" evidence="2">
    <location>
        <begin position="53"/>
        <end position="72"/>
    </location>
</feature>
<name>A0A918QPY6_9ACTN</name>
<accession>A0A918QPY6</accession>
<gene>
    <name evidence="3" type="ORF">GCM10010371_27770</name>
</gene>
<feature type="region of interest" description="Disordered" evidence="1">
    <location>
        <begin position="1"/>
        <end position="36"/>
    </location>
</feature>
<evidence type="ECO:0000256" key="1">
    <source>
        <dbReference type="SAM" id="MobiDB-lite"/>
    </source>
</evidence>
<evidence type="ECO:0008006" key="5">
    <source>
        <dbReference type="Google" id="ProtNLM"/>
    </source>
</evidence>
<proteinExistence type="predicted"/>
<keyword evidence="2" id="KW-0812">Transmembrane</keyword>
<feature type="transmembrane region" description="Helical" evidence="2">
    <location>
        <begin position="212"/>
        <end position="235"/>
    </location>
</feature>
<reference evidence="3" key="2">
    <citation type="submission" date="2020-09" db="EMBL/GenBank/DDBJ databases">
        <authorList>
            <person name="Sun Q."/>
            <person name="Ohkuma M."/>
        </authorList>
    </citation>
    <scope>NUCLEOTIDE SEQUENCE</scope>
    <source>
        <strain evidence="3">JCM 4834</strain>
    </source>
</reference>
<organism evidence="3 4">
    <name type="scientific">Streptomyces subrutilus</name>
    <dbReference type="NCBI Taxonomy" id="36818"/>
    <lineage>
        <taxon>Bacteria</taxon>
        <taxon>Bacillati</taxon>
        <taxon>Actinomycetota</taxon>
        <taxon>Actinomycetes</taxon>
        <taxon>Kitasatosporales</taxon>
        <taxon>Streptomycetaceae</taxon>
        <taxon>Streptomyces</taxon>
    </lineage>
</organism>
<dbReference type="EMBL" id="BMVX01000009">
    <property type="protein sequence ID" value="GGZ66406.1"/>
    <property type="molecule type" value="Genomic_DNA"/>
</dbReference>
<dbReference type="AlphaFoldDB" id="A0A918QPY6"/>
<protein>
    <recommendedName>
        <fullName evidence="5">Integral membrane protein</fullName>
    </recommendedName>
</protein>
<feature type="transmembrane region" description="Helical" evidence="2">
    <location>
        <begin position="78"/>
        <end position="98"/>
    </location>
</feature>
<keyword evidence="2" id="KW-0472">Membrane</keyword>
<dbReference type="Proteomes" id="UP000634660">
    <property type="component" value="Unassembled WGS sequence"/>
</dbReference>
<evidence type="ECO:0000313" key="4">
    <source>
        <dbReference type="Proteomes" id="UP000634660"/>
    </source>
</evidence>
<keyword evidence="2" id="KW-1133">Transmembrane helix</keyword>
<sequence length="272" mass="26991">MNGPFPGAAAARGPGGRRRGRFRSGPGTPRPALTGSRGTLAAMDISGAGLRGLRAALFSALVVLLSAGSHVLMSRVPLPPALAAGAFGAVFVIAYALAGRERAFGPIAGLLVPLELAADTVFTAGQHLCYGPAGGPVAGPLRAMGLDALCGGAPVGGPLTEVAGPAGDPAALLAAPGPWTPWLLLGAHVAVGLVAAGWLHCGERALAQLLRAVAACAFRPLLLAVASAAVAAGPARRVLRSVLRGARPRTRFPAHSVGRRGPPVAVGAFARA</sequence>
<comment type="caution">
    <text evidence="3">The sequence shown here is derived from an EMBL/GenBank/DDBJ whole genome shotgun (WGS) entry which is preliminary data.</text>
</comment>
<feature type="transmembrane region" description="Helical" evidence="2">
    <location>
        <begin position="182"/>
        <end position="200"/>
    </location>
</feature>